<dbReference type="InterPro" id="IPR051686">
    <property type="entry name" value="Lipoprotein_DolP"/>
</dbReference>
<name>A0A378I673_9GAMM</name>
<keyword evidence="1" id="KW-0472">Membrane</keyword>
<dbReference type="PANTHER" id="PTHR34606:SF4">
    <property type="entry name" value="OUTER MEMBRANE LIPOPROTEIN DOLP"/>
    <property type="match status" value="1"/>
</dbReference>
<protein>
    <submittedName>
        <fullName evidence="3">Hemolysin, lipoprotein</fullName>
    </submittedName>
</protein>
<evidence type="ECO:0000313" key="3">
    <source>
        <dbReference type="EMBL" id="STX30235.1"/>
    </source>
</evidence>
<accession>A0A378I673</accession>
<evidence type="ECO:0000256" key="1">
    <source>
        <dbReference type="SAM" id="Phobius"/>
    </source>
</evidence>
<dbReference type="Pfam" id="PF04972">
    <property type="entry name" value="BON"/>
    <property type="match status" value="1"/>
</dbReference>
<feature type="domain" description="BON" evidence="2">
    <location>
        <begin position="119"/>
        <end position="189"/>
    </location>
</feature>
<proteinExistence type="predicted"/>
<feature type="transmembrane region" description="Helical" evidence="1">
    <location>
        <begin position="6"/>
        <end position="32"/>
    </location>
</feature>
<dbReference type="Proteomes" id="UP000254968">
    <property type="component" value="Unassembled WGS sequence"/>
</dbReference>
<keyword evidence="4" id="KW-1185">Reference proteome</keyword>
<keyword evidence="1" id="KW-0812">Transmembrane</keyword>
<dbReference type="OrthoDB" id="9783990at2"/>
<keyword evidence="3" id="KW-0449">Lipoprotein</keyword>
<organism evidence="3 4">
    <name type="scientific">Legionella beliardensis</name>
    <dbReference type="NCBI Taxonomy" id="91822"/>
    <lineage>
        <taxon>Bacteria</taxon>
        <taxon>Pseudomonadati</taxon>
        <taxon>Pseudomonadota</taxon>
        <taxon>Gammaproteobacteria</taxon>
        <taxon>Legionellales</taxon>
        <taxon>Legionellaceae</taxon>
        <taxon>Legionella</taxon>
    </lineage>
</organism>
<sequence>MYRSKLYVLFLIPIFMLNGCISSLWTGATLVYDRHNVYKKFYDYQLAVQANHLLFQDRMLKQEGCYLDLAVFKGDILLAGHLPSKKLRHLAHMRLKSLTGYREIFFQVAVYSGQANDLIDTWLTTKIRSQILADADIDPNAFKIITIDKIVYIMGDVRPKQADQVLSIARNTEGVVRVVKLMRYLNLSETPAG</sequence>
<evidence type="ECO:0000313" key="4">
    <source>
        <dbReference type="Proteomes" id="UP000254968"/>
    </source>
</evidence>
<dbReference type="PROSITE" id="PS50914">
    <property type="entry name" value="BON"/>
    <property type="match status" value="1"/>
</dbReference>
<dbReference type="RefSeq" id="WP_115303952.1">
    <property type="nucleotide sequence ID" value="NZ_CAAAHO010000003.1"/>
</dbReference>
<gene>
    <name evidence="3" type="ORF">NCTC13315_02800</name>
</gene>
<dbReference type="InterPro" id="IPR007055">
    <property type="entry name" value="BON_dom"/>
</dbReference>
<dbReference type="PANTHER" id="PTHR34606">
    <property type="entry name" value="BON DOMAIN-CONTAINING PROTEIN"/>
    <property type="match status" value="1"/>
</dbReference>
<reference evidence="3 4" key="1">
    <citation type="submission" date="2018-06" db="EMBL/GenBank/DDBJ databases">
        <authorList>
            <consortium name="Pathogen Informatics"/>
            <person name="Doyle S."/>
        </authorList>
    </citation>
    <scope>NUCLEOTIDE SEQUENCE [LARGE SCALE GENOMIC DNA]</scope>
    <source>
        <strain evidence="3 4">NCTC13315</strain>
    </source>
</reference>
<dbReference type="EMBL" id="UGNV01000001">
    <property type="protein sequence ID" value="STX30235.1"/>
    <property type="molecule type" value="Genomic_DNA"/>
</dbReference>
<dbReference type="AlphaFoldDB" id="A0A378I673"/>
<evidence type="ECO:0000259" key="2">
    <source>
        <dbReference type="PROSITE" id="PS50914"/>
    </source>
</evidence>
<keyword evidence="1" id="KW-1133">Transmembrane helix</keyword>